<dbReference type="PANTHER" id="PTHR45902">
    <property type="entry name" value="LATROPHILIN RECEPTOR-LIKE PROTEIN A"/>
    <property type="match status" value="1"/>
</dbReference>
<keyword evidence="1" id="KW-1015">Disulfide bond</keyword>
<evidence type="ECO:0000259" key="3">
    <source>
        <dbReference type="PROSITE" id="PS50958"/>
    </source>
</evidence>
<dbReference type="PROSITE" id="PS00524">
    <property type="entry name" value="SMB_1"/>
    <property type="match status" value="1"/>
</dbReference>
<keyword evidence="5" id="KW-1185">Reference proteome</keyword>
<protein>
    <recommendedName>
        <fullName evidence="3">SMB domain-containing protein</fullName>
    </recommendedName>
</protein>
<evidence type="ECO:0000313" key="5">
    <source>
        <dbReference type="Proteomes" id="UP000749559"/>
    </source>
</evidence>
<evidence type="ECO:0000313" key="4">
    <source>
        <dbReference type="EMBL" id="CAH1794052.1"/>
    </source>
</evidence>
<feature type="transmembrane region" description="Helical" evidence="2">
    <location>
        <begin position="493"/>
        <end position="512"/>
    </location>
</feature>
<dbReference type="Proteomes" id="UP000749559">
    <property type="component" value="Unassembled WGS sequence"/>
</dbReference>
<sequence length="513" mass="57708">TCVATHLRSSPQSSGDIRKEDMLRKSSSISQAERVCKEGHPNWHNKETSLFCDSSVFVKSCKNKCGSKTGQCFCDLDCFQYGDCCPDFIESCSYNLMNKTNVLDINSSERGKYECVAINGTMYVYLVSSCDLAYYDTPLEVSCKTPKDGDDEVLSLTPALDLETGVVYKNIDCARCNNVKEPKLWAIQTICEEKILTDRDVKNPGVNFIKKILTSESCSFGFIVPNNAKVRSCMPTEYKCPSCANDTLSNLCATSGLHPVQAATGGPYPDHGIVYHNKFCWFCANPTFMNIRSCHIKLGYRSSAQFELFSFQILVDVSVDNKRKLNVRSSSGIHSVDFELECTTESSCMAVVCPNGYMKNEERCVLKGKLVQTNVSATTTNENMKVYTKILEDLLQDTFIPTGYVNYDQVLKDRKSDNRYTQTIMRFNISFPENVTKLDVNKYMTNKYETFVKLAKLKDLSQVNMTYVILPPESVNQEPFLDAINSTSSLAAIWSQLITLLDIFLFIIITFAM</sequence>
<reference evidence="4" key="1">
    <citation type="submission" date="2022-03" db="EMBL/GenBank/DDBJ databases">
        <authorList>
            <person name="Martin C."/>
        </authorList>
    </citation>
    <scope>NUCLEOTIDE SEQUENCE</scope>
</reference>
<keyword evidence="2" id="KW-0472">Membrane</keyword>
<keyword evidence="2" id="KW-1133">Transmembrane helix</keyword>
<dbReference type="EMBL" id="CAIIXF020000009">
    <property type="protein sequence ID" value="CAH1794052.1"/>
    <property type="molecule type" value="Genomic_DNA"/>
</dbReference>
<dbReference type="InterPro" id="IPR036024">
    <property type="entry name" value="Somatomedin_B-like_dom_sf"/>
</dbReference>
<evidence type="ECO:0000256" key="1">
    <source>
        <dbReference type="ARBA" id="ARBA00023157"/>
    </source>
</evidence>
<dbReference type="AlphaFoldDB" id="A0A8S4PLW7"/>
<comment type="caution">
    <text evidence="4">The sequence shown here is derived from an EMBL/GenBank/DDBJ whole genome shotgun (WGS) entry which is preliminary data.</text>
</comment>
<dbReference type="InterPro" id="IPR001212">
    <property type="entry name" value="Somatomedin_B_dom"/>
</dbReference>
<dbReference type="PANTHER" id="PTHR45902:SF1">
    <property type="entry name" value="LATROPHILIN RECEPTOR-LIKE PROTEIN A"/>
    <property type="match status" value="1"/>
</dbReference>
<feature type="non-terminal residue" evidence="4">
    <location>
        <position position="1"/>
    </location>
</feature>
<feature type="domain" description="SMB" evidence="3">
    <location>
        <begin position="57"/>
        <end position="100"/>
    </location>
</feature>
<gene>
    <name evidence="4" type="ORF">OFUS_LOCUS18819</name>
</gene>
<dbReference type="OrthoDB" id="6151748at2759"/>
<dbReference type="Pfam" id="PF01033">
    <property type="entry name" value="Somatomedin_B"/>
    <property type="match status" value="1"/>
</dbReference>
<dbReference type="Gene3D" id="4.10.410.20">
    <property type="match status" value="1"/>
</dbReference>
<keyword evidence="2" id="KW-0812">Transmembrane</keyword>
<evidence type="ECO:0000256" key="2">
    <source>
        <dbReference type="SAM" id="Phobius"/>
    </source>
</evidence>
<dbReference type="PROSITE" id="PS50958">
    <property type="entry name" value="SMB_2"/>
    <property type="match status" value="1"/>
</dbReference>
<proteinExistence type="predicted"/>
<dbReference type="SUPFAM" id="SSF90188">
    <property type="entry name" value="Somatomedin B domain"/>
    <property type="match status" value="1"/>
</dbReference>
<accession>A0A8S4PLW7</accession>
<organism evidence="4 5">
    <name type="scientific">Owenia fusiformis</name>
    <name type="common">Polychaete worm</name>
    <dbReference type="NCBI Taxonomy" id="6347"/>
    <lineage>
        <taxon>Eukaryota</taxon>
        <taxon>Metazoa</taxon>
        <taxon>Spiralia</taxon>
        <taxon>Lophotrochozoa</taxon>
        <taxon>Annelida</taxon>
        <taxon>Polychaeta</taxon>
        <taxon>Sedentaria</taxon>
        <taxon>Canalipalpata</taxon>
        <taxon>Sabellida</taxon>
        <taxon>Oweniida</taxon>
        <taxon>Oweniidae</taxon>
        <taxon>Owenia</taxon>
    </lineage>
</organism>
<name>A0A8S4PLW7_OWEFU</name>
<dbReference type="InterPro" id="IPR053231">
    <property type="entry name" value="GPCR_LN-TM7"/>
</dbReference>